<feature type="chain" id="PRO_5046983092" evidence="1">
    <location>
        <begin position="26"/>
        <end position="136"/>
    </location>
</feature>
<accession>A0ABU2S234</accession>
<reference evidence="3" key="1">
    <citation type="submission" date="2023-07" db="EMBL/GenBank/DDBJ databases">
        <title>30 novel species of actinomycetes from the DSMZ collection.</title>
        <authorList>
            <person name="Nouioui I."/>
        </authorList>
    </citation>
    <scope>NUCLEOTIDE SEQUENCE [LARGE SCALE GENOMIC DNA]</scope>
    <source>
        <strain evidence="3">DSM 41886</strain>
    </source>
</reference>
<comment type="caution">
    <text evidence="2">The sequence shown here is derived from an EMBL/GenBank/DDBJ whole genome shotgun (WGS) entry which is preliminary data.</text>
</comment>
<evidence type="ECO:0000313" key="2">
    <source>
        <dbReference type="EMBL" id="MDT0443042.1"/>
    </source>
</evidence>
<dbReference type="RefSeq" id="WP_311617425.1">
    <property type="nucleotide sequence ID" value="NZ_JAVREV010000005.1"/>
</dbReference>
<keyword evidence="3" id="KW-1185">Reference proteome</keyword>
<protein>
    <submittedName>
        <fullName evidence="2">Peptidase inhibitor family I36 protein</fullName>
    </submittedName>
</protein>
<dbReference type="Pfam" id="PF03995">
    <property type="entry name" value="Inhibitor_I36"/>
    <property type="match status" value="1"/>
</dbReference>
<keyword evidence="1" id="KW-0732">Signal</keyword>
<dbReference type="EMBL" id="JAVREV010000005">
    <property type="protein sequence ID" value="MDT0443042.1"/>
    <property type="molecule type" value="Genomic_DNA"/>
</dbReference>
<evidence type="ECO:0000313" key="3">
    <source>
        <dbReference type="Proteomes" id="UP001183615"/>
    </source>
</evidence>
<gene>
    <name evidence="2" type="ORF">RM779_10600</name>
</gene>
<organism evidence="2 3">
    <name type="scientific">Streptomyces johnsoniae</name>
    <dbReference type="NCBI Taxonomy" id="3075532"/>
    <lineage>
        <taxon>Bacteria</taxon>
        <taxon>Bacillati</taxon>
        <taxon>Actinomycetota</taxon>
        <taxon>Actinomycetes</taxon>
        <taxon>Kitasatosporales</taxon>
        <taxon>Streptomycetaceae</taxon>
        <taxon>Streptomyces</taxon>
    </lineage>
</organism>
<sequence>MRKILTALGTTGLMAGLMLGAPAQAQAVEAAAWECPTKSVCFYTGAGGTGQRCAWPGAQNDPDWRSGDLKCSWAGSRPVGSLRVMPNAAGSVSHYPDANYGGGRTCLTSGAAGLQVSFKSMPRVLSHKTSSSGCSV</sequence>
<dbReference type="Proteomes" id="UP001183615">
    <property type="component" value="Unassembled WGS sequence"/>
</dbReference>
<name>A0ABU2S234_9ACTN</name>
<feature type="signal peptide" evidence="1">
    <location>
        <begin position="1"/>
        <end position="25"/>
    </location>
</feature>
<proteinExistence type="predicted"/>
<evidence type="ECO:0000256" key="1">
    <source>
        <dbReference type="SAM" id="SignalP"/>
    </source>
</evidence>